<reference evidence="1 2" key="1">
    <citation type="submission" date="2016-03" db="EMBL/GenBank/DDBJ databases">
        <title>Whole genome sequencing of Grifola frondosa 9006-11.</title>
        <authorList>
            <person name="Min B."/>
            <person name="Park H."/>
            <person name="Kim J.-G."/>
            <person name="Cho H."/>
            <person name="Oh Y.-L."/>
            <person name="Kong W.-S."/>
            <person name="Choi I.-G."/>
        </authorList>
    </citation>
    <scope>NUCLEOTIDE SEQUENCE [LARGE SCALE GENOMIC DNA]</scope>
    <source>
        <strain evidence="1 2">9006-11</strain>
    </source>
</reference>
<dbReference type="Proteomes" id="UP000092993">
    <property type="component" value="Unassembled WGS sequence"/>
</dbReference>
<protein>
    <submittedName>
        <fullName evidence="1">Uncharacterized protein</fullName>
    </submittedName>
</protein>
<sequence>MRSSRDLTNNTSCSWRSWQIPSAIAEVLADDTPGESKTCADLGLPDPGIQDTGRCTGLPHCSAVAIDLVPMQDVNILQIAGARLTT</sequence>
<evidence type="ECO:0000313" key="2">
    <source>
        <dbReference type="Proteomes" id="UP000092993"/>
    </source>
</evidence>
<accession>A0A1C7MRF2</accession>
<dbReference type="AlphaFoldDB" id="A0A1C7MRF2"/>
<proteinExistence type="predicted"/>
<name>A0A1C7MRF2_GRIFR</name>
<evidence type="ECO:0000313" key="1">
    <source>
        <dbReference type="EMBL" id="OBZ79388.1"/>
    </source>
</evidence>
<keyword evidence="2" id="KW-1185">Reference proteome</keyword>
<organism evidence="1 2">
    <name type="scientific">Grifola frondosa</name>
    <name type="common">Maitake</name>
    <name type="synonym">Polyporus frondosus</name>
    <dbReference type="NCBI Taxonomy" id="5627"/>
    <lineage>
        <taxon>Eukaryota</taxon>
        <taxon>Fungi</taxon>
        <taxon>Dikarya</taxon>
        <taxon>Basidiomycota</taxon>
        <taxon>Agaricomycotina</taxon>
        <taxon>Agaricomycetes</taxon>
        <taxon>Polyporales</taxon>
        <taxon>Grifolaceae</taxon>
        <taxon>Grifola</taxon>
    </lineage>
</organism>
<gene>
    <name evidence="1" type="ORF">A0H81_01266</name>
</gene>
<comment type="caution">
    <text evidence="1">The sequence shown here is derived from an EMBL/GenBank/DDBJ whole genome shotgun (WGS) entry which is preliminary data.</text>
</comment>
<dbReference type="EMBL" id="LUGG01000001">
    <property type="protein sequence ID" value="OBZ79388.1"/>
    <property type="molecule type" value="Genomic_DNA"/>
</dbReference>